<dbReference type="Proteomes" id="UP000054217">
    <property type="component" value="Unassembled WGS sequence"/>
</dbReference>
<proteinExistence type="predicted"/>
<organism evidence="1 2">
    <name type="scientific">Pisolithus tinctorius Marx 270</name>
    <dbReference type="NCBI Taxonomy" id="870435"/>
    <lineage>
        <taxon>Eukaryota</taxon>
        <taxon>Fungi</taxon>
        <taxon>Dikarya</taxon>
        <taxon>Basidiomycota</taxon>
        <taxon>Agaricomycotina</taxon>
        <taxon>Agaricomycetes</taxon>
        <taxon>Agaricomycetidae</taxon>
        <taxon>Boletales</taxon>
        <taxon>Sclerodermatineae</taxon>
        <taxon>Pisolithaceae</taxon>
        <taxon>Pisolithus</taxon>
    </lineage>
</organism>
<gene>
    <name evidence="1" type="ORF">M404DRAFT_998606</name>
</gene>
<accession>A0A0C3P2E5</accession>
<dbReference type="InParanoid" id="A0A0C3P2E5"/>
<name>A0A0C3P2E5_PISTI</name>
<evidence type="ECO:0000313" key="2">
    <source>
        <dbReference type="Proteomes" id="UP000054217"/>
    </source>
</evidence>
<dbReference type="EMBL" id="KN831961">
    <property type="protein sequence ID" value="KIO07210.1"/>
    <property type="molecule type" value="Genomic_DNA"/>
</dbReference>
<evidence type="ECO:0000313" key="1">
    <source>
        <dbReference type="EMBL" id="KIO07210.1"/>
    </source>
</evidence>
<reference evidence="1 2" key="1">
    <citation type="submission" date="2014-04" db="EMBL/GenBank/DDBJ databases">
        <authorList>
            <consortium name="DOE Joint Genome Institute"/>
            <person name="Kuo A."/>
            <person name="Kohler A."/>
            <person name="Costa M.D."/>
            <person name="Nagy L.G."/>
            <person name="Floudas D."/>
            <person name="Copeland A."/>
            <person name="Barry K.W."/>
            <person name="Cichocki N."/>
            <person name="Veneault-Fourrey C."/>
            <person name="LaButti K."/>
            <person name="Lindquist E.A."/>
            <person name="Lipzen A."/>
            <person name="Lundell T."/>
            <person name="Morin E."/>
            <person name="Murat C."/>
            <person name="Sun H."/>
            <person name="Tunlid A."/>
            <person name="Henrissat B."/>
            <person name="Grigoriev I.V."/>
            <person name="Hibbett D.S."/>
            <person name="Martin F."/>
            <person name="Nordberg H.P."/>
            <person name="Cantor M.N."/>
            <person name="Hua S.X."/>
        </authorList>
    </citation>
    <scope>NUCLEOTIDE SEQUENCE [LARGE SCALE GENOMIC DNA]</scope>
    <source>
        <strain evidence="1 2">Marx 270</strain>
    </source>
</reference>
<protein>
    <submittedName>
        <fullName evidence="1">Uncharacterized protein</fullName>
    </submittedName>
</protein>
<sequence>MCHPKWAMANRNVHRLTSQSASLTLSMKARSANTFASVPTITLRGLHVFKFPALLLNACLRPKFRHLASFGAFTFHPSSTLVATPDHYCIYSNNGGSEPHRKQVTLRSAAIR</sequence>
<dbReference type="HOGENOM" id="CLU_2146892_0_0_1"/>
<reference evidence="2" key="2">
    <citation type="submission" date="2015-01" db="EMBL/GenBank/DDBJ databases">
        <title>Evolutionary Origins and Diversification of the Mycorrhizal Mutualists.</title>
        <authorList>
            <consortium name="DOE Joint Genome Institute"/>
            <consortium name="Mycorrhizal Genomics Consortium"/>
            <person name="Kohler A."/>
            <person name="Kuo A."/>
            <person name="Nagy L.G."/>
            <person name="Floudas D."/>
            <person name="Copeland A."/>
            <person name="Barry K.W."/>
            <person name="Cichocki N."/>
            <person name="Veneault-Fourrey C."/>
            <person name="LaButti K."/>
            <person name="Lindquist E.A."/>
            <person name="Lipzen A."/>
            <person name="Lundell T."/>
            <person name="Morin E."/>
            <person name="Murat C."/>
            <person name="Riley R."/>
            <person name="Ohm R."/>
            <person name="Sun H."/>
            <person name="Tunlid A."/>
            <person name="Henrissat B."/>
            <person name="Grigoriev I.V."/>
            <person name="Hibbett D.S."/>
            <person name="Martin F."/>
        </authorList>
    </citation>
    <scope>NUCLEOTIDE SEQUENCE [LARGE SCALE GENOMIC DNA]</scope>
    <source>
        <strain evidence="2">Marx 270</strain>
    </source>
</reference>
<keyword evidence="2" id="KW-1185">Reference proteome</keyword>
<dbReference type="AlphaFoldDB" id="A0A0C3P2E5"/>